<name>A0A1Y2DC14_9PEZI</name>
<accession>A0A1Y2DC14</accession>
<dbReference type="GeneID" id="63777634"/>
<evidence type="ECO:0000256" key="1">
    <source>
        <dbReference type="SAM" id="MobiDB-lite"/>
    </source>
</evidence>
<dbReference type="AlphaFoldDB" id="A0A1Y2DC14"/>
<dbReference type="EMBL" id="MCFJ01000022">
    <property type="protein sequence ID" value="ORY56684.1"/>
    <property type="molecule type" value="Genomic_DNA"/>
</dbReference>
<feature type="compositionally biased region" description="Polar residues" evidence="1">
    <location>
        <begin position="58"/>
        <end position="73"/>
    </location>
</feature>
<gene>
    <name evidence="2" type="ORF">BCR38DRAFT_450876</name>
</gene>
<dbReference type="RefSeq" id="XP_040710263.1">
    <property type="nucleotide sequence ID" value="XM_040861422.1"/>
</dbReference>
<feature type="compositionally biased region" description="Basic residues" evidence="1">
    <location>
        <begin position="75"/>
        <end position="88"/>
    </location>
</feature>
<sequence>MKTTKCHQPQLHSRKYHCTYNGTEHTPLHLLVQVRYTKHTTTPPLTRSHYTIPEIKHAQSTGRGMNSSSCETQSPRRRMLRCLRTRAT</sequence>
<keyword evidence="3" id="KW-1185">Reference proteome</keyword>
<reference evidence="2 3" key="1">
    <citation type="submission" date="2016-07" db="EMBL/GenBank/DDBJ databases">
        <title>Pervasive Adenine N6-methylation of Active Genes in Fungi.</title>
        <authorList>
            <consortium name="DOE Joint Genome Institute"/>
            <person name="Mondo S.J."/>
            <person name="Dannebaum R.O."/>
            <person name="Kuo R.C."/>
            <person name="Labutti K."/>
            <person name="Haridas S."/>
            <person name="Kuo A."/>
            <person name="Salamov A."/>
            <person name="Ahrendt S.R."/>
            <person name="Lipzen A."/>
            <person name="Sullivan W."/>
            <person name="Andreopoulos W.B."/>
            <person name="Clum A."/>
            <person name="Lindquist E."/>
            <person name="Daum C."/>
            <person name="Ramamoorthy G.K."/>
            <person name="Gryganskyi A."/>
            <person name="Culley D."/>
            <person name="Magnuson J.K."/>
            <person name="James T.Y."/>
            <person name="O'Malley M.A."/>
            <person name="Stajich J.E."/>
            <person name="Spatafora J.W."/>
            <person name="Visel A."/>
            <person name="Grigoriev I.V."/>
        </authorList>
    </citation>
    <scope>NUCLEOTIDE SEQUENCE [LARGE SCALE GENOMIC DNA]</scope>
    <source>
        <strain evidence="2 3">CBS 129021</strain>
    </source>
</reference>
<evidence type="ECO:0000313" key="3">
    <source>
        <dbReference type="Proteomes" id="UP000193689"/>
    </source>
</evidence>
<dbReference type="InParanoid" id="A0A1Y2DC14"/>
<evidence type="ECO:0000313" key="2">
    <source>
        <dbReference type="EMBL" id="ORY56684.1"/>
    </source>
</evidence>
<organism evidence="2 3">
    <name type="scientific">Pseudomassariella vexata</name>
    <dbReference type="NCBI Taxonomy" id="1141098"/>
    <lineage>
        <taxon>Eukaryota</taxon>
        <taxon>Fungi</taxon>
        <taxon>Dikarya</taxon>
        <taxon>Ascomycota</taxon>
        <taxon>Pezizomycotina</taxon>
        <taxon>Sordariomycetes</taxon>
        <taxon>Xylariomycetidae</taxon>
        <taxon>Amphisphaeriales</taxon>
        <taxon>Pseudomassariaceae</taxon>
        <taxon>Pseudomassariella</taxon>
    </lineage>
</organism>
<dbReference type="Proteomes" id="UP000193689">
    <property type="component" value="Unassembled WGS sequence"/>
</dbReference>
<feature type="region of interest" description="Disordered" evidence="1">
    <location>
        <begin position="56"/>
        <end position="88"/>
    </location>
</feature>
<protein>
    <submittedName>
        <fullName evidence="2">Uncharacterized protein</fullName>
    </submittedName>
</protein>
<comment type="caution">
    <text evidence="2">The sequence shown here is derived from an EMBL/GenBank/DDBJ whole genome shotgun (WGS) entry which is preliminary data.</text>
</comment>
<proteinExistence type="predicted"/>